<dbReference type="GO" id="GO:0005829">
    <property type="term" value="C:cytosol"/>
    <property type="evidence" value="ECO:0007669"/>
    <property type="project" value="TreeGrafter"/>
</dbReference>
<accession>A0A645EWA8</accession>
<sequence>MFSKTCEYGIKAVLYIARQSLRQIRSRMSDIVEQTGSPAAFTGKILGALSRNGIIDSYTGPRGGFEIQQERLHEITIADIVRAIEGDEFFEGCVLGLGVCDGAHPCPMHHSVEPVRKEMFEVLHQATVYELAMGLKNEDSLLIR</sequence>
<dbReference type="InterPro" id="IPR030489">
    <property type="entry name" value="TR_Rrf2-type_CS"/>
</dbReference>
<dbReference type="NCBIfam" id="TIGR00738">
    <property type="entry name" value="rrf2_super"/>
    <property type="match status" value="1"/>
</dbReference>
<dbReference type="InterPro" id="IPR036388">
    <property type="entry name" value="WH-like_DNA-bd_sf"/>
</dbReference>
<gene>
    <name evidence="1" type="ORF">SDC9_153577</name>
</gene>
<dbReference type="PANTHER" id="PTHR33221">
    <property type="entry name" value="WINGED HELIX-TURN-HELIX TRANSCRIPTIONAL REGULATOR, RRF2 FAMILY"/>
    <property type="match status" value="1"/>
</dbReference>
<protein>
    <recommendedName>
        <fullName evidence="2">HTH-type transcriptional regulator IscR</fullName>
    </recommendedName>
</protein>
<dbReference type="EMBL" id="VSSQ01052226">
    <property type="protein sequence ID" value="MPN06321.1"/>
    <property type="molecule type" value="Genomic_DNA"/>
</dbReference>
<dbReference type="GO" id="GO:0003700">
    <property type="term" value="F:DNA-binding transcription factor activity"/>
    <property type="evidence" value="ECO:0007669"/>
    <property type="project" value="TreeGrafter"/>
</dbReference>
<proteinExistence type="predicted"/>
<dbReference type="Gene3D" id="1.10.10.10">
    <property type="entry name" value="Winged helix-like DNA-binding domain superfamily/Winged helix DNA-binding domain"/>
    <property type="match status" value="1"/>
</dbReference>
<reference evidence="1" key="1">
    <citation type="submission" date="2019-08" db="EMBL/GenBank/DDBJ databases">
        <authorList>
            <person name="Kucharzyk K."/>
            <person name="Murdoch R.W."/>
            <person name="Higgins S."/>
            <person name="Loffler F."/>
        </authorList>
    </citation>
    <scope>NUCLEOTIDE SEQUENCE</scope>
</reference>
<dbReference type="SUPFAM" id="SSF46785">
    <property type="entry name" value="Winged helix' DNA-binding domain"/>
    <property type="match status" value="1"/>
</dbReference>
<dbReference type="PROSITE" id="PS01332">
    <property type="entry name" value="HTH_RRF2_1"/>
    <property type="match status" value="1"/>
</dbReference>
<dbReference type="InterPro" id="IPR000944">
    <property type="entry name" value="Tscrpt_reg_Rrf2"/>
</dbReference>
<organism evidence="1">
    <name type="scientific">bioreactor metagenome</name>
    <dbReference type="NCBI Taxonomy" id="1076179"/>
    <lineage>
        <taxon>unclassified sequences</taxon>
        <taxon>metagenomes</taxon>
        <taxon>ecological metagenomes</taxon>
    </lineage>
</organism>
<comment type="caution">
    <text evidence="1">The sequence shown here is derived from an EMBL/GenBank/DDBJ whole genome shotgun (WGS) entry which is preliminary data.</text>
</comment>
<evidence type="ECO:0008006" key="2">
    <source>
        <dbReference type="Google" id="ProtNLM"/>
    </source>
</evidence>
<name>A0A645EWA8_9ZZZZ</name>
<dbReference type="AlphaFoldDB" id="A0A645EWA8"/>
<evidence type="ECO:0000313" key="1">
    <source>
        <dbReference type="EMBL" id="MPN06321.1"/>
    </source>
</evidence>
<dbReference type="Pfam" id="PF02082">
    <property type="entry name" value="Rrf2"/>
    <property type="match status" value="1"/>
</dbReference>
<dbReference type="PANTHER" id="PTHR33221:SF15">
    <property type="entry name" value="HTH-TYPE TRANSCRIPTIONAL REGULATOR YWGB-RELATED"/>
    <property type="match status" value="1"/>
</dbReference>
<dbReference type="PROSITE" id="PS51197">
    <property type="entry name" value="HTH_RRF2_2"/>
    <property type="match status" value="1"/>
</dbReference>
<dbReference type="InterPro" id="IPR036390">
    <property type="entry name" value="WH_DNA-bd_sf"/>
</dbReference>